<name>A0A6J7XL08_9CAUD</name>
<evidence type="ECO:0000313" key="3">
    <source>
        <dbReference type="EMBL" id="CAB4183846.1"/>
    </source>
</evidence>
<dbReference type="EMBL" id="LR796571">
    <property type="protein sequence ID" value="CAB4151914.1"/>
    <property type="molecule type" value="Genomic_DNA"/>
</dbReference>
<dbReference type="EMBL" id="LR797057">
    <property type="protein sequence ID" value="CAB4183846.1"/>
    <property type="molecule type" value="Genomic_DNA"/>
</dbReference>
<evidence type="ECO:0000256" key="1">
    <source>
        <dbReference type="SAM" id="MobiDB-lite"/>
    </source>
</evidence>
<evidence type="ECO:0000313" key="4">
    <source>
        <dbReference type="EMBL" id="CAB4214146.1"/>
    </source>
</evidence>
<evidence type="ECO:0000313" key="2">
    <source>
        <dbReference type="EMBL" id="CAB4151914.1"/>
    </source>
</evidence>
<reference evidence="5" key="1">
    <citation type="submission" date="2020-05" db="EMBL/GenBank/DDBJ databases">
        <authorList>
            <person name="Chiriac C."/>
            <person name="Salcher M."/>
            <person name="Ghai R."/>
            <person name="Kavagutti S V."/>
        </authorList>
    </citation>
    <scope>NUCLEOTIDE SEQUENCE</scope>
</reference>
<protein>
    <submittedName>
        <fullName evidence="5">Uncharacterized protein</fullName>
    </submittedName>
</protein>
<accession>A0A6J7XL08</accession>
<sequence>MSDELTSFDGMEPDSGSTEYEYDNTEAPDTPVLSMDEYSNYSVPIKLDGEELQVPLSEAIAGYQRQADYTRKTQELSQQREQVQFAASLASALEADPAKTLDLLSSHYGISRQAAAQMVEQEPEYLDPIEQKYRELDKRIGQFEEHQNKQAVEREILDLQSKYGDFDPREVVTLALARGTTDLEGTYKQLAFDKMMAQRELDGLAQQRQAQIEESVMQSKRLASVVNGGSSATGSTTTERIEPVKTIAEAWAAAKRQMGAD</sequence>
<feature type="region of interest" description="Disordered" evidence="1">
    <location>
        <begin position="1"/>
        <end position="33"/>
    </location>
</feature>
<proteinExistence type="predicted"/>
<organism evidence="5">
    <name type="scientific">uncultured Caudovirales phage</name>
    <dbReference type="NCBI Taxonomy" id="2100421"/>
    <lineage>
        <taxon>Viruses</taxon>
        <taxon>Duplodnaviria</taxon>
        <taxon>Heunggongvirae</taxon>
        <taxon>Uroviricota</taxon>
        <taxon>Caudoviricetes</taxon>
        <taxon>Peduoviridae</taxon>
        <taxon>Maltschvirus</taxon>
        <taxon>Maltschvirus maltsch</taxon>
    </lineage>
</organism>
<dbReference type="EMBL" id="LR797403">
    <property type="protein sequence ID" value="CAB4214146.1"/>
    <property type="molecule type" value="Genomic_DNA"/>
</dbReference>
<gene>
    <name evidence="3" type="ORF">UFOVP1099_13</name>
    <name evidence="4" type="ORF">UFOVP1460_18</name>
    <name evidence="5" type="ORF">UFOVP1548_11</name>
    <name evidence="2" type="ORF">UFOVP582_41</name>
</gene>
<dbReference type="EMBL" id="LR798393">
    <property type="protein sequence ID" value="CAB5228593.1"/>
    <property type="molecule type" value="Genomic_DNA"/>
</dbReference>
<evidence type="ECO:0000313" key="5">
    <source>
        <dbReference type="EMBL" id="CAB5228593.1"/>
    </source>
</evidence>